<gene>
    <name evidence="1" type="ORF">GGI18_002271</name>
</gene>
<protein>
    <submittedName>
        <fullName evidence="1">Uncharacterized protein</fullName>
    </submittedName>
</protein>
<keyword evidence="2" id="KW-1185">Reference proteome</keyword>
<reference evidence="1" key="1">
    <citation type="submission" date="2022-07" db="EMBL/GenBank/DDBJ databases">
        <title>Phylogenomic reconstructions and comparative analyses of Kickxellomycotina fungi.</title>
        <authorList>
            <person name="Reynolds N.K."/>
            <person name="Stajich J.E."/>
            <person name="Barry K."/>
            <person name="Grigoriev I.V."/>
            <person name="Crous P."/>
            <person name="Smith M.E."/>
        </authorList>
    </citation>
    <scope>NUCLEOTIDE SEQUENCE</scope>
    <source>
        <strain evidence="1">BCRC 34191</strain>
    </source>
</reference>
<evidence type="ECO:0000313" key="2">
    <source>
        <dbReference type="Proteomes" id="UP001140066"/>
    </source>
</evidence>
<comment type="caution">
    <text evidence="1">The sequence shown here is derived from an EMBL/GenBank/DDBJ whole genome shotgun (WGS) entry which is preliminary data.</text>
</comment>
<evidence type="ECO:0000313" key="1">
    <source>
        <dbReference type="EMBL" id="KAJ2789666.1"/>
    </source>
</evidence>
<feature type="non-terminal residue" evidence="1">
    <location>
        <position position="602"/>
    </location>
</feature>
<dbReference type="EMBL" id="JANBUK010000518">
    <property type="protein sequence ID" value="KAJ2789666.1"/>
    <property type="molecule type" value="Genomic_DNA"/>
</dbReference>
<dbReference type="Proteomes" id="UP001140066">
    <property type="component" value="Unassembled WGS sequence"/>
</dbReference>
<name>A0ACC1KH71_9FUNG</name>
<sequence>MGLEDSSQRNLDRVGGIIAAILFSVCLVAHMWQWLRHKFHPFAATSMFLLLRTIGWLLAFIGAVKDDSALNKRGYIVNAVSFWLMALGGALLLVRWSVCCRGKTWNSRAWSAASLASIPCVVMGAVDAAGQIDWLNNPTEDPKATIKAASIGFLVIVGVYALVSLLTIFRSQLIYQKPLVRLSFFLTGAFLLLRCIFWMLIAMNIVDLDEPKRLIFLFCLATSFELLTAAVWGFFPVAKNLKLPDHELDNLHDLPSVKVVDDSTARPSDTRSSPAPSDSELIRAPSLRAVFGQNGGDEDEIDQEPGHGAAVIPTTQYVSNPGMHSYGLPQPGVAPNSNSYGNPQPGFAPNSHSYGTPQPGIAPNSNSYGSPHAGIPANTVGFRDSYHNSYNMPQANAGLGQTHLGNSPDVRFSGVSGNTGVNDSFYSNNPNASHEMTAWGPAVISASPVLNADYSPRPHSYLPQSSHASMQMQATPILPQHPPRVQHLQTFSAQPGSAGGPAPHMINTSVSFSTPNQSPYIGMAGQPPHASFARTPYPAMAVNTREQQPLGDTPQPAFTADYFNDNSGNDASLSRDVQTEVAQPPLAQGQSEPGALAEPPAA</sequence>
<organism evidence="1 2">
    <name type="scientific">Coemansia linderi</name>
    <dbReference type="NCBI Taxonomy" id="2663919"/>
    <lineage>
        <taxon>Eukaryota</taxon>
        <taxon>Fungi</taxon>
        <taxon>Fungi incertae sedis</taxon>
        <taxon>Zoopagomycota</taxon>
        <taxon>Kickxellomycotina</taxon>
        <taxon>Kickxellomycetes</taxon>
        <taxon>Kickxellales</taxon>
        <taxon>Kickxellaceae</taxon>
        <taxon>Coemansia</taxon>
    </lineage>
</organism>
<proteinExistence type="predicted"/>
<accession>A0ACC1KH71</accession>